<feature type="compositionally biased region" description="Polar residues" evidence="1">
    <location>
        <begin position="636"/>
        <end position="653"/>
    </location>
</feature>
<dbReference type="SUPFAM" id="SSF56112">
    <property type="entry name" value="Protein kinase-like (PK-like)"/>
    <property type="match status" value="1"/>
</dbReference>
<dbReference type="GO" id="GO:0007165">
    <property type="term" value="P:signal transduction"/>
    <property type="evidence" value="ECO:0007669"/>
    <property type="project" value="TreeGrafter"/>
</dbReference>
<dbReference type="InterPro" id="IPR001245">
    <property type="entry name" value="Ser-Thr/Tyr_kinase_cat_dom"/>
</dbReference>
<dbReference type="Pfam" id="PF06760">
    <property type="entry name" value="DUF1221"/>
    <property type="match status" value="1"/>
</dbReference>
<dbReference type="InterPro" id="IPR010632">
    <property type="entry name" value="DUF1221"/>
</dbReference>
<dbReference type="OMA" id="REDMWLL"/>
<dbReference type="GO" id="GO:0005737">
    <property type="term" value="C:cytoplasm"/>
    <property type="evidence" value="ECO:0007669"/>
    <property type="project" value="TreeGrafter"/>
</dbReference>
<dbReference type="Gene3D" id="1.10.510.10">
    <property type="entry name" value="Transferase(Phosphotransferase) domain 1"/>
    <property type="match status" value="1"/>
</dbReference>
<sequence>MEQFRHIGEAMGSLKALMVFKDDIHINQRQCHLLFDILTCAYDTVAQEMRANLRFQEKGSKWKALEQPLRELFRIFREAELYVRHCLEAKNWWAKVVTLCHNSDCVEFHIHNLLTCMSVVIEAIEMAGVESEEERSKRSFYSMKYNRQLQDPKLFQWRLGKQYLVSQDLCNRFETVWKEDRWILLNMISERSSSCSKSEKQLIDMMYKILDGPADPLNKLSPCSTLTGSKDYQPRRRLGNGSEYKEIAWLGESFVLQHFTVDIAPLVPEVSKLLSLSHPNIMQILSGFVDEERKEIYAVSEFMTKDLSSCIKENCSQKKRVPFSLHVAVDLMLQIARGMEYLHLQKNYHGFLKTSNILVKLRGHSTEGYLLAKVSGFGLSSIKDKPVKRSSNQNEDHEFIWYAPEVLAEREDIPDADRASKCNEKADVYSYGMVCFEVLTGKVPFEDAHLRGDKMSRNIKAGERPLFPFQLPKCLTSLIKRCWQDDPNQRPSFSSTCRTLRSIKRFLLMNPDTVEIDAPTPSIDFYDVEMGLLKQCLSASFDTPLISQIPFQMFIARLHEKDKSYFSSKETSETGSEVTSICGDELLSPDLPSPAGPEKKSIISSETVNKKLSALKKSSISKQPGTATGRSFRPPQFSTRGRTMRMSSGSPLTVLSPRARRFRGHVSDSEIF</sequence>
<dbReference type="FunFam" id="1.10.510.10:FF:000778">
    <property type="entry name" value="Kinase family protein"/>
    <property type="match status" value="1"/>
</dbReference>
<dbReference type="InterPro" id="IPR000719">
    <property type="entry name" value="Prot_kinase_dom"/>
</dbReference>
<dbReference type="Gramene" id="Kaladp0022s0161.1.v1.1">
    <property type="protein sequence ID" value="Kaladp0022s0161.1.v1.1"/>
    <property type="gene ID" value="Kaladp0022s0161.v1.1"/>
</dbReference>
<dbReference type="GO" id="GO:0004672">
    <property type="term" value="F:protein kinase activity"/>
    <property type="evidence" value="ECO:0007669"/>
    <property type="project" value="InterPro"/>
</dbReference>
<reference evidence="3" key="1">
    <citation type="submission" date="2021-01" db="UniProtKB">
        <authorList>
            <consortium name="EnsemblPlants"/>
        </authorList>
    </citation>
    <scope>IDENTIFICATION</scope>
</reference>
<keyword evidence="4" id="KW-1185">Reference proteome</keyword>
<proteinExistence type="predicted"/>
<dbReference type="PANTHER" id="PTHR23257">
    <property type="entry name" value="SERINE-THREONINE PROTEIN KINASE"/>
    <property type="match status" value="1"/>
</dbReference>
<dbReference type="InterPro" id="IPR050167">
    <property type="entry name" value="Ser_Thr_protein_kinase"/>
</dbReference>
<feature type="region of interest" description="Disordered" evidence="1">
    <location>
        <begin position="617"/>
        <end position="656"/>
    </location>
</feature>
<protein>
    <recommendedName>
        <fullName evidence="2">Protein kinase domain-containing protein</fullName>
    </recommendedName>
</protein>
<accession>A0A7N0T4H3</accession>
<evidence type="ECO:0000313" key="3">
    <source>
        <dbReference type="EnsemblPlants" id="Kaladp0022s0161.1.v1.1"/>
    </source>
</evidence>
<name>A0A7N0T4H3_KALFE</name>
<dbReference type="AlphaFoldDB" id="A0A7N0T4H3"/>
<dbReference type="GO" id="GO:0005524">
    <property type="term" value="F:ATP binding"/>
    <property type="evidence" value="ECO:0007669"/>
    <property type="project" value="InterPro"/>
</dbReference>
<dbReference type="PROSITE" id="PS50011">
    <property type="entry name" value="PROTEIN_KINASE_DOM"/>
    <property type="match status" value="1"/>
</dbReference>
<evidence type="ECO:0000259" key="2">
    <source>
        <dbReference type="PROSITE" id="PS50011"/>
    </source>
</evidence>
<dbReference type="Proteomes" id="UP000594263">
    <property type="component" value="Unplaced"/>
</dbReference>
<feature type="domain" description="Protein kinase" evidence="2">
    <location>
        <begin position="232"/>
        <end position="507"/>
    </location>
</feature>
<evidence type="ECO:0000256" key="1">
    <source>
        <dbReference type="SAM" id="MobiDB-lite"/>
    </source>
</evidence>
<dbReference type="EnsemblPlants" id="Kaladp0022s0161.1.v1.1">
    <property type="protein sequence ID" value="Kaladp0022s0161.1.v1.1"/>
    <property type="gene ID" value="Kaladp0022s0161.v1.1"/>
</dbReference>
<dbReference type="Pfam" id="PF07714">
    <property type="entry name" value="PK_Tyr_Ser-Thr"/>
    <property type="match status" value="1"/>
</dbReference>
<dbReference type="PANTHER" id="PTHR23257:SF969">
    <property type="entry name" value="INTEGRIN-LINKED PROTEIN KINASE"/>
    <property type="match status" value="1"/>
</dbReference>
<dbReference type="InterPro" id="IPR011009">
    <property type="entry name" value="Kinase-like_dom_sf"/>
</dbReference>
<evidence type="ECO:0000313" key="4">
    <source>
        <dbReference type="Proteomes" id="UP000594263"/>
    </source>
</evidence>
<organism evidence="3 4">
    <name type="scientific">Kalanchoe fedtschenkoi</name>
    <name type="common">Lavender scallops</name>
    <name type="synonym">South American air plant</name>
    <dbReference type="NCBI Taxonomy" id="63787"/>
    <lineage>
        <taxon>Eukaryota</taxon>
        <taxon>Viridiplantae</taxon>
        <taxon>Streptophyta</taxon>
        <taxon>Embryophyta</taxon>
        <taxon>Tracheophyta</taxon>
        <taxon>Spermatophyta</taxon>
        <taxon>Magnoliopsida</taxon>
        <taxon>eudicotyledons</taxon>
        <taxon>Gunneridae</taxon>
        <taxon>Pentapetalae</taxon>
        <taxon>Saxifragales</taxon>
        <taxon>Crassulaceae</taxon>
        <taxon>Kalanchoe</taxon>
    </lineage>
</organism>